<dbReference type="STRING" id="595434.RISK_006081"/>
<reference evidence="1" key="1">
    <citation type="submission" date="2015-05" db="EMBL/GenBank/DDBJ databases">
        <title>Permanent draft genome of Rhodopirellula islandicus K833.</title>
        <authorList>
            <person name="Kizina J."/>
            <person name="Richter M."/>
            <person name="Glockner F.O."/>
            <person name="Harder J."/>
        </authorList>
    </citation>
    <scope>NUCLEOTIDE SEQUENCE [LARGE SCALE GENOMIC DNA]</scope>
    <source>
        <strain evidence="1">K833</strain>
    </source>
</reference>
<dbReference type="Proteomes" id="UP000036367">
    <property type="component" value="Unassembled WGS sequence"/>
</dbReference>
<evidence type="ECO:0000313" key="2">
    <source>
        <dbReference type="Proteomes" id="UP000036367"/>
    </source>
</evidence>
<name>A0A0J1B5A8_RHOIS</name>
<comment type="caution">
    <text evidence="1">The sequence shown here is derived from an EMBL/GenBank/DDBJ whole genome shotgun (WGS) entry which is preliminary data.</text>
</comment>
<accession>A0A0J1B5A8</accession>
<organism evidence="1 2">
    <name type="scientific">Rhodopirellula islandica</name>
    <dbReference type="NCBI Taxonomy" id="595434"/>
    <lineage>
        <taxon>Bacteria</taxon>
        <taxon>Pseudomonadati</taxon>
        <taxon>Planctomycetota</taxon>
        <taxon>Planctomycetia</taxon>
        <taxon>Pirellulales</taxon>
        <taxon>Pirellulaceae</taxon>
        <taxon>Rhodopirellula</taxon>
    </lineage>
</organism>
<dbReference type="AlphaFoldDB" id="A0A0J1B5A8"/>
<evidence type="ECO:0000313" key="1">
    <source>
        <dbReference type="EMBL" id="KLU01897.1"/>
    </source>
</evidence>
<dbReference type="PATRIC" id="fig|595434.4.peg.5779"/>
<keyword evidence="2" id="KW-1185">Reference proteome</keyword>
<protein>
    <submittedName>
        <fullName evidence="1">Uncharacterized protein</fullName>
    </submittedName>
</protein>
<sequence>MSVRLPYHSISDRFHSRSSFLAGGLSCLFGDRFLPHF</sequence>
<dbReference type="EMBL" id="LECT01000048">
    <property type="protein sequence ID" value="KLU01897.1"/>
    <property type="molecule type" value="Genomic_DNA"/>
</dbReference>
<gene>
    <name evidence="1" type="ORF">RISK_006081</name>
</gene>
<proteinExistence type="predicted"/>